<gene>
    <name evidence="3" type="ORF">PoB_003120100</name>
</gene>
<evidence type="ECO:0000313" key="4">
    <source>
        <dbReference type="Proteomes" id="UP000735302"/>
    </source>
</evidence>
<proteinExistence type="predicted"/>
<name>A0AAV4ADF5_9GAST</name>
<accession>A0AAV4ADF5</accession>
<evidence type="ECO:0000259" key="2">
    <source>
        <dbReference type="Pfam" id="PF25898"/>
    </source>
</evidence>
<sequence>MLRNVWLTCMLGLVAFKAQGSDDFQCVDTGPSAPWAPHMPTVTKDSDSYQATVEVNIVDKGYSYVIEEYLDYEGNRGLMISNRNGQKSTFIFSYDTDELFSIIDDHCSVSNISDNRFGFIFGSGSKTSVDHRHIFGSAAVLRFAADIYDVYNGTSEVRGIPADVYSTCISWPGVVGTARVAYYFSSPGWNMSAPRQQLPLRIEVEGISSVPTRGQRDPADPNAQTAKPRHFHHVYDFVNYLPYIAVDPSVFLTPPNIVCENRVITKTFPKLGRYFSFRSEKVDPLSGIIEHRAVWYDLDAKMIRHDFRWQPPGAAQYTNGITTITDFNTGVDYSIDHVSGCRTSPAKALDLGAHKETQAADGMQFFTIDLQDPNSVFYLNINYTYVGQASMHLRGLMFDLA</sequence>
<dbReference type="EMBL" id="BLXT01003741">
    <property type="protein sequence ID" value="GFO04696.1"/>
    <property type="molecule type" value="Genomic_DNA"/>
</dbReference>
<organism evidence="3 4">
    <name type="scientific">Plakobranchus ocellatus</name>
    <dbReference type="NCBI Taxonomy" id="259542"/>
    <lineage>
        <taxon>Eukaryota</taxon>
        <taxon>Metazoa</taxon>
        <taxon>Spiralia</taxon>
        <taxon>Lophotrochozoa</taxon>
        <taxon>Mollusca</taxon>
        <taxon>Gastropoda</taxon>
        <taxon>Heterobranchia</taxon>
        <taxon>Euthyneura</taxon>
        <taxon>Panpulmonata</taxon>
        <taxon>Sacoglossa</taxon>
        <taxon>Placobranchoidea</taxon>
        <taxon>Plakobranchidae</taxon>
        <taxon>Plakobranchus</taxon>
    </lineage>
</organism>
<dbReference type="Proteomes" id="UP000735302">
    <property type="component" value="Unassembled WGS sequence"/>
</dbReference>
<reference evidence="3 4" key="1">
    <citation type="journal article" date="2021" name="Elife">
        <title>Chloroplast acquisition without the gene transfer in kleptoplastic sea slugs, Plakobranchus ocellatus.</title>
        <authorList>
            <person name="Maeda T."/>
            <person name="Takahashi S."/>
            <person name="Yoshida T."/>
            <person name="Shimamura S."/>
            <person name="Takaki Y."/>
            <person name="Nagai Y."/>
            <person name="Toyoda A."/>
            <person name="Suzuki Y."/>
            <person name="Arimoto A."/>
            <person name="Ishii H."/>
            <person name="Satoh N."/>
            <person name="Nishiyama T."/>
            <person name="Hasebe M."/>
            <person name="Maruyama T."/>
            <person name="Minagawa J."/>
            <person name="Obokata J."/>
            <person name="Shigenobu S."/>
        </authorList>
    </citation>
    <scope>NUCLEOTIDE SEQUENCE [LARGE SCALE GENOMIC DNA]</scope>
</reference>
<evidence type="ECO:0000313" key="3">
    <source>
        <dbReference type="EMBL" id="GFO04696.1"/>
    </source>
</evidence>
<dbReference type="InterPro" id="IPR058831">
    <property type="entry name" value="LolA-like_dom_2nd"/>
</dbReference>
<dbReference type="AlphaFoldDB" id="A0AAV4ADF5"/>
<keyword evidence="4" id="KW-1185">Reference proteome</keyword>
<feature type="signal peptide" evidence="1">
    <location>
        <begin position="1"/>
        <end position="20"/>
    </location>
</feature>
<feature type="chain" id="PRO_5043371580" description="LolA-like domain-containing protein" evidence="1">
    <location>
        <begin position="21"/>
        <end position="401"/>
    </location>
</feature>
<evidence type="ECO:0000256" key="1">
    <source>
        <dbReference type="SAM" id="SignalP"/>
    </source>
</evidence>
<dbReference type="PANTHER" id="PTHR36902">
    <property type="entry name" value="ENRICHED IN SURFACE-LABELED PROTEOME PROTEIN 9"/>
    <property type="match status" value="1"/>
</dbReference>
<feature type="domain" description="LolA-like" evidence="2">
    <location>
        <begin position="254"/>
        <end position="390"/>
    </location>
</feature>
<comment type="caution">
    <text evidence="3">The sequence shown here is derived from an EMBL/GenBank/DDBJ whole genome shotgun (WGS) entry which is preliminary data.</text>
</comment>
<protein>
    <recommendedName>
        <fullName evidence="2">LolA-like domain-containing protein</fullName>
    </recommendedName>
</protein>
<dbReference type="PANTHER" id="PTHR36902:SF1">
    <property type="entry name" value="ENRICHED IN SURFACE-LABELED PROTEOME PROTEIN 9"/>
    <property type="match status" value="1"/>
</dbReference>
<keyword evidence="1" id="KW-0732">Signal</keyword>
<dbReference type="Pfam" id="PF25898">
    <property type="entry name" value="LolA_2nd_metazoa"/>
    <property type="match status" value="1"/>
</dbReference>